<feature type="region of interest" description="Disordered" evidence="1">
    <location>
        <begin position="1"/>
        <end position="31"/>
    </location>
</feature>
<evidence type="ECO:0000313" key="2">
    <source>
        <dbReference type="EMBL" id="MBW0577403.1"/>
    </source>
</evidence>
<comment type="caution">
    <text evidence="2">The sequence shown here is derived from an EMBL/GenBank/DDBJ whole genome shotgun (WGS) entry which is preliminary data.</text>
</comment>
<evidence type="ECO:0000313" key="3">
    <source>
        <dbReference type="Proteomes" id="UP000765509"/>
    </source>
</evidence>
<name>A0A9Q3K9P7_9BASI</name>
<protein>
    <submittedName>
        <fullName evidence="2">Uncharacterized protein</fullName>
    </submittedName>
</protein>
<dbReference type="AlphaFoldDB" id="A0A9Q3K9P7"/>
<accession>A0A9Q3K9P7</accession>
<feature type="region of interest" description="Disordered" evidence="1">
    <location>
        <begin position="84"/>
        <end position="116"/>
    </location>
</feature>
<dbReference type="Proteomes" id="UP000765509">
    <property type="component" value="Unassembled WGS sequence"/>
</dbReference>
<proteinExistence type="predicted"/>
<sequence length="160" mass="18054">MSPVHLGNLGVQKNQPEDREGLEEDTLDTMEPQTIVLELYGSRSSAPPTPQRFISMEHGQNEVQPGISLGRTWNKLPENLAQRDRLQRPHRNHQRLESHQEFQTPEGEGKRDTPGKILRQSSVIDFTSSKCEAGLMSSSPQAEIKQTSSTRHTLVLHQIL</sequence>
<reference evidence="2" key="1">
    <citation type="submission" date="2021-03" db="EMBL/GenBank/DDBJ databases">
        <title>Draft genome sequence of rust myrtle Austropuccinia psidii MF-1, a brazilian biotype.</title>
        <authorList>
            <person name="Quecine M.C."/>
            <person name="Pachon D.M.R."/>
            <person name="Bonatelli M.L."/>
            <person name="Correr F.H."/>
            <person name="Franceschini L.M."/>
            <person name="Leite T.F."/>
            <person name="Margarido G.R.A."/>
            <person name="Almeida C.A."/>
            <person name="Ferrarezi J.A."/>
            <person name="Labate C.A."/>
        </authorList>
    </citation>
    <scope>NUCLEOTIDE SEQUENCE</scope>
    <source>
        <strain evidence="2">MF-1</strain>
    </source>
</reference>
<dbReference type="EMBL" id="AVOT02100530">
    <property type="protein sequence ID" value="MBW0577403.1"/>
    <property type="molecule type" value="Genomic_DNA"/>
</dbReference>
<evidence type="ECO:0000256" key="1">
    <source>
        <dbReference type="SAM" id="MobiDB-lite"/>
    </source>
</evidence>
<keyword evidence="3" id="KW-1185">Reference proteome</keyword>
<organism evidence="2 3">
    <name type="scientific">Austropuccinia psidii MF-1</name>
    <dbReference type="NCBI Taxonomy" id="1389203"/>
    <lineage>
        <taxon>Eukaryota</taxon>
        <taxon>Fungi</taxon>
        <taxon>Dikarya</taxon>
        <taxon>Basidiomycota</taxon>
        <taxon>Pucciniomycotina</taxon>
        <taxon>Pucciniomycetes</taxon>
        <taxon>Pucciniales</taxon>
        <taxon>Sphaerophragmiaceae</taxon>
        <taxon>Austropuccinia</taxon>
    </lineage>
</organism>
<gene>
    <name evidence="2" type="ORF">O181_117118</name>
</gene>